<reference evidence="2" key="1">
    <citation type="submission" date="2016-10" db="EMBL/GenBank/DDBJ databases">
        <authorList>
            <person name="Varghese N."/>
            <person name="Submissions S."/>
        </authorList>
    </citation>
    <scope>NUCLEOTIDE SEQUENCE [LARGE SCALE GENOMIC DNA]</scope>
    <source>
        <strain evidence="2">CGMCC 1.6763</strain>
    </source>
</reference>
<dbReference type="AlphaFoldDB" id="A0A1H6V4D2"/>
<keyword evidence="2" id="KW-1185">Reference proteome</keyword>
<evidence type="ECO:0000313" key="2">
    <source>
        <dbReference type="Proteomes" id="UP000199200"/>
    </source>
</evidence>
<evidence type="ECO:0000313" key="1">
    <source>
        <dbReference type="EMBL" id="SEI95152.1"/>
    </source>
</evidence>
<dbReference type="STRING" id="426757.SAMN04488127_0874"/>
<organism evidence="1 2">
    <name type="scientific">Bhargavaea ginsengi</name>
    <dbReference type="NCBI Taxonomy" id="426757"/>
    <lineage>
        <taxon>Bacteria</taxon>
        <taxon>Bacillati</taxon>
        <taxon>Bacillota</taxon>
        <taxon>Bacilli</taxon>
        <taxon>Bacillales</taxon>
        <taxon>Caryophanaceae</taxon>
        <taxon>Bhargavaea</taxon>
    </lineage>
</organism>
<protein>
    <submittedName>
        <fullName evidence="1">Uncharacterized protein</fullName>
    </submittedName>
</protein>
<name>A0A1H6V4D2_9BACL</name>
<gene>
    <name evidence="1" type="ORF">SAMN04488127_0874</name>
</gene>
<accession>A0A1H6V4D2</accession>
<dbReference type="EMBL" id="FNZF01000001">
    <property type="protein sequence ID" value="SEI95152.1"/>
    <property type="molecule type" value="Genomic_DNA"/>
</dbReference>
<proteinExistence type="predicted"/>
<sequence length="167" mass="18798">MGNDEIKRGNDETSRSILPVESFRHAGSFSCFSPTKYAVLYFSRNGPANSTPHTPQRVANASIIFTINQNKNTFCKSLTSLLYPSKVSFNSCTNRICTSFLIKRDRGTGPRTSRQRTPLSGGTVLIPADAWCIWKMRKRWPTRSSFSLYEIKRIFSFLITTGGTPDD</sequence>
<dbReference type="Proteomes" id="UP000199200">
    <property type="component" value="Unassembled WGS sequence"/>
</dbReference>